<evidence type="ECO:0000313" key="1">
    <source>
        <dbReference type="EMBL" id="KAK7839784.1"/>
    </source>
</evidence>
<protein>
    <submittedName>
        <fullName evidence="1">Uncharacterized protein</fullName>
    </submittedName>
</protein>
<sequence>MHVNLREHSVDSSLISEISDSNHNGEIDKTANLAISQVLNSVDTDHQSKKFLDALINLTITRGKGLYCLA</sequence>
<dbReference type="AlphaFoldDB" id="A0AAW0KKQ6"/>
<keyword evidence="2" id="KW-1185">Reference proteome</keyword>
<reference evidence="1 2" key="1">
    <citation type="journal article" date="2018" name="Sci. Data">
        <title>The draft genome sequence of cork oak.</title>
        <authorList>
            <person name="Ramos A.M."/>
            <person name="Usie A."/>
            <person name="Barbosa P."/>
            <person name="Barros P.M."/>
            <person name="Capote T."/>
            <person name="Chaves I."/>
            <person name="Simoes F."/>
            <person name="Abreu I."/>
            <person name="Carrasquinho I."/>
            <person name="Faro C."/>
            <person name="Guimaraes J.B."/>
            <person name="Mendonca D."/>
            <person name="Nobrega F."/>
            <person name="Rodrigues L."/>
            <person name="Saibo N.J.M."/>
            <person name="Varela M.C."/>
            <person name="Egas C."/>
            <person name="Matos J."/>
            <person name="Miguel C.M."/>
            <person name="Oliveira M.M."/>
            <person name="Ricardo C.P."/>
            <person name="Goncalves S."/>
        </authorList>
    </citation>
    <scope>NUCLEOTIDE SEQUENCE [LARGE SCALE GENOMIC DNA]</scope>
    <source>
        <strain evidence="2">cv. HL8</strain>
    </source>
</reference>
<dbReference type="EMBL" id="PKMF04000276">
    <property type="protein sequence ID" value="KAK7839784.1"/>
    <property type="molecule type" value="Genomic_DNA"/>
</dbReference>
<gene>
    <name evidence="1" type="ORF">CFP56_017522</name>
</gene>
<organism evidence="1 2">
    <name type="scientific">Quercus suber</name>
    <name type="common">Cork oak</name>
    <dbReference type="NCBI Taxonomy" id="58331"/>
    <lineage>
        <taxon>Eukaryota</taxon>
        <taxon>Viridiplantae</taxon>
        <taxon>Streptophyta</taxon>
        <taxon>Embryophyta</taxon>
        <taxon>Tracheophyta</taxon>
        <taxon>Spermatophyta</taxon>
        <taxon>Magnoliopsida</taxon>
        <taxon>eudicotyledons</taxon>
        <taxon>Gunneridae</taxon>
        <taxon>Pentapetalae</taxon>
        <taxon>rosids</taxon>
        <taxon>fabids</taxon>
        <taxon>Fagales</taxon>
        <taxon>Fagaceae</taxon>
        <taxon>Quercus</taxon>
    </lineage>
</organism>
<proteinExistence type="predicted"/>
<comment type="caution">
    <text evidence="1">The sequence shown here is derived from an EMBL/GenBank/DDBJ whole genome shotgun (WGS) entry which is preliminary data.</text>
</comment>
<accession>A0AAW0KKQ6</accession>
<dbReference type="Proteomes" id="UP000237347">
    <property type="component" value="Unassembled WGS sequence"/>
</dbReference>
<name>A0AAW0KKQ6_QUESU</name>
<evidence type="ECO:0000313" key="2">
    <source>
        <dbReference type="Proteomes" id="UP000237347"/>
    </source>
</evidence>